<dbReference type="InterPro" id="IPR001590">
    <property type="entry name" value="Peptidase_M12B"/>
</dbReference>
<reference evidence="5 6" key="1">
    <citation type="submission" date="2018-04" db="EMBL/GenBank/DDBJ databases">
        <title>The genome of golden apple snail Pomacea canaliculata provides insight into stress tolerance and invasive adaptation.</title>
        <authorList>
            <person name="Liu C."/>
            <person name="Liu B."/>
            <person name="Ren Y."/>
            <person name="Zhang Y."/>
            <person name="Wang H."/>
            <person name="Li S."/>
            <person name="Jiang F."/>
            <person name="Yin L."/>
            <person name="Zhang G."/>
            <person name="Qian W."/>
            <person name="Fan W."/>
        </authorList>
    </citation>
    <scope>NUCLEOTIDE SEQUENCE [LARGE SCALE GENOMIC DNA]</scope>
    <source>
        <strain evidence="5">SZHN2017</strain>
        <tissue evidence="5">Muscle</tissue>
    </source>
</reference>
<feature type="domain" description="Peptidase M12B" evidence="4">
    <location>
        <begin position="209"/>
        <end position="453"/>
    </location>
</feature>
<dbReference type="SMART" id="SM00050">
    <property type="entry name" value="DISIN"/>
    <property type="match status" value="1"/>
</dbReference>
<evidence type="ECO:0000313" key="6">
    <source>
        <dbReference type="Proteomes" id="UP000245119"/>
    </source>
</evidence>
<dbReference type="Gene3D" id="3.40.390.10">
    <property type="entry name" value="Collagenase (Catalytic Domain)"/>
    <property type="match status" value="1"/>
</dbReference>
<dbReference type="Pfam" id="PF13574">
    <property type="entry name" value="Reprolysin_2"/>
    <property type="match status" value="1"/>
</dbReference>
<dbReference type="PANTHER" id="PTHR45702">
    <property type="entry name" value="ADAM10/ADAM17 METALLOPEPTIDASE FAMILY MEMBER"/>
    <property type="match status" value="1"/>
</dbReference>
<keyword evidence="1" id="KW-0479">Metal-binding</keyword>
<dbReference type="GO" id="GO:0006509">
    <property type="term" value="P:membrane protein ectodomain proteolysis"/>
    <property type="evidence" value="ECO:0007669"/>
    <property type="project" value="TreeGrafter"/>
</dbReference>
<feature type="region of interest" description="Disordered" evidence="2">
    <location>
        <begin position="1"/>
        <end position="68"/>
    </location>
</feature>
<dbReference type="InterPro" id="IPR036436">
    <property type="entry name" value="Disintegrin_dom_sf"/>
</dbReference>
<dbReference type="InterPro" id="IPR024079">
    <property type="entry name" value="MetalloPept_cat_dom_sf"/>
</dbReference>
<keyword evidence="6" id="KW-1185">Reference proteome</keyword>
<dbReference type="OrthoDB" id="2149267at2759"/>
<dbReference type="Proteomes" id="UP000245119">
    <property type="component" value="Linkage Group LG12"/>
</dbReference>
<evidence type="ECO:0000256" key="1">
    <source>
        <dbReference type="PROSITE-ProRule" id="PRU00276"/>
    </source>
</evidence>
<feature type="region of interest" description="Disordered" evidence="2">
    <location>
        <begin position="170"/>
        <end position="204"/>
    </location>
</feature>
<feature type="compositionally biased region" description="Polar residues" evidence="2">
    <location>
        <begin position="106"/>
        <end position="115"/>
    </location>
</feature>
<feature type="compositionally biased region" description="Low complexity" evidence="2">
    <location>
        <begin position="965"/>
        <end position="983"/>
    </location>
</feature>
<dbReference type="PROSITE" id="PS50214">
    <property type="entry name" value="DISINTEGRIN_2"/>
    <property type="match status" value="1"/>
</dbReference>
<evidence type="ECO:0000259" key="3">
    <source>
        <dbReference type="PROSITE" id="PS50214"/>
    </source>
</evidence>
<dbReference type="InterPro" id="IPR051489">
    <property type="entry name" value="ADAM_Metalloproteinase"/>
</dbReference>
<dbReference type="GO" id="GO:0046872">
    <property type="term" value="F:metal ion binding"/>
    <property type="evidence" value="ECO:0007669"/>
    <property type="project" value="UniProtKB-KW"/>
</dbReference>
<dbReference type="InterPro" id="IPR001762">
    <property type="entry name" value="Disintegrin_dom"/>
</dbReference>
<dbReference type="EMBL" id="PZQS01000012">
    <property type="protein sequence ID" value="PVD20485.1"/>
    <property type="molecule type" value="Genomic_DNA"/>
</dbReference>
<feature type="binding site" evidence="1">
    <location>
        <position position="379"/>
    </location>
    <ligand>
        <name>Zn(2+)</name>
        <dbReference type="ChEBI" id="CHEBI:29105"/>
        <note>catalytic</note>
    </ligand>
</feature>
<feature type="active site" evidence="1">
    <location>
        <position position="380"/>
    </location>
</feature>
<feature type="binding site" evidence="1">
    <location>
        <position position="383"/>
    </location>
    <ligand>
        <name>Zn(2+)</name>
        <dbReference type="ChEBI" id="CHEBI:29105"/>
        <note>catalytic</note>
    </ligand>
</feature>
<feature type="compositionally biased region" description="Basic and acidic residues" evidence="2">
    <location>
        <begin position="126"/>
        <end position="139"/>
    </location>
</feature>
<dbReference type="SUPFAM" id="SSF55486">
    <property type="entry name" value="Metalloproteases ('zincins'), catalytic domain"/>
    <property type="match status" value="1"/>
</dbReference>
<feature type="compositionally biased region" description="Basic and acidic residues" evidence="2">
    <location>
        <begin position="177"/>
        <end position="188"/>
    </location>
</feature>
<evidence type="ECO:0000259" key="4">
    <source>
        <dbReference type="PROSITE" id="PS50215"/>
    </source>
</evidence>
<proteinExistence type="predicted"/>
<dbReference type="AlphaFoldDB" id="A0A2T7NH59"/>
<feature type="region of interest" description="Disordered" evidence="2">
    <location>
        <begin position="90"/>
        <end position="151"/>
    </location>
</feature>
<protein>
    <recommendedName>
        <fullName evidence="7">Peptidase M12B domain-containing protein</fullName>
    </recommendedName>
</protein>
<dbReference type="Gene3D" id="4.10.70.10">
    <property type="entry name" value="Disintegrin domain"/>
    <property type="match status" value="1"/>
</dbReference>
<gene>
    <name evidence="5" type="ORF">C0Q70_18641</name>
</gene>
<organism evidence="5 6">
    <name type="scientific">Pomacea canaliculata</name>
    <name type="common">Golden apple snail</name>
    <dbReference type="NCBI Taxonomy" id="400727"/>
    <lineage>
        <taxon>Eukaryota</taxon>
        <taxon>Metazoa</taxon>
        <taxon>Spiralia</taxon>
        <taxon>Lophotrochozoa</taxon>
        <taxon>Mollusca</taxon>
        <taxon>Gastropoda</taxon>
        <taxon>Caenogastropoda</taxon>
        <taxon>Architaenioglossa</taxon>
        <taxon>Ampullarioidea</taxon>
        <taxon>Ampullariidae</taxon>
        <taxon>Pomacea</taxon>
    </lineage>
</organism>
<comment type="caution">
    <text evidence="1">Lacks conserved residue(s) required for the propagation of feature annotation.</text>
</comment>
<accession>A0A2T7NH59</accession>
<comment type="caution">
    <text evidence="5">The sequence shown here is derived from an EMBL/GenBank/DDBJ whole genome shotgun (WGS) entry which is preliminary data.</text>
</comment>
<dbReference type="PANTHER" id="PTHR45702:SF2">
    <property type="entry name" value="KUZBANIAN, ISOFORM A"/>
    <property type="match status" value="1"/>
</dbReference>
<name>A0A2T7NH59_POMCA</name>
<evidence type="ECO:0000256" key="2">
    <source>
        <dbReference type="SAM" id="MobiDB-lite"/>
    </source>
</evidence>
<sequence length="983" mass="106505">MVSSAAESSLPPIPHYTKSDSDLLTTEELPERQHDPADSESGVIAKTVKSTRSRRMAATSEDAKQMTGDALLDAVNAGSEEEKRVAIERLGTASGSSSIHHVLKRSNGSRATRSINPLAAGSSESATDRDFSQRDDTARSEPPSKTVVSTIPLVSDGSSNIVQGITPSAKVRMRSHGQTDTRRSERRWGSRKTRSAENGGTLKDSMQTTSCSLHLVADHLFFSEIGGSSPAKTVNLMLAIVMGADALFRSTDFNGDGLSDSIGFLVKNITIIRSPDTAFYSYSRSNSNAFQYLKSFSTADFSDVCLGVAFTAIDFERGVVGLAWYASSTTVGLGKGGICAQRVRLPNEKAEFSFNTAIVTFINHGTTVSMERAILTVAHEFGHCFGSSHDDDTKGRRLKNSGCSQSLETGSYLMQRYRPAQYHPNSYLFSPCSVRQIYPVIVRKGSCLIRYAGPSCGNGVLEEGEECDCGMTASACQFSDPCCTPADAPPSSADRPCTFRRSEGMQCSPVIFSCCSASCRYITEAEQVVCREESDCYSRSTCDGSGPRCPSPTLKPDGWPCHGNVRTCVGGRCQDSPCRRSGLHDCFCSDLADDQCKLCCREAPGLPCRAARAFNIVDSTGQDILLLDGDACLDYRGVCSSSSSSGNGDASVGRKCVTDDAPEQSLAALLGSFEPDGPAARRSTWVYSSFIFVLPVSMFVVALRLKWTSKLTQYADRLKGSAARSRQMRSLEAAAHRQSHLFRQEVCKINAMCQVIYTGHHYPSLMGASTHKPPRPIWNHAGMDHVIFVNQSQHLARAPSPQHYLRGMEECPWYIDYRRDGAADEKLPQSVESIRAASGASRDGDIFYLRETDFRTRQAIFHSCLSGTGSENEQLSEIFSLERGKPAGEVANTSRETPTPTLRQSQLTALTHVSHVQEEIERMTSLKTLSRPDIEKHGVEQFSPGTLSQASQDGPQFSISESSTASCSVGLASGSLSSNGSET</sequence>
<dbReference type="PROSITE" id="PS50215">
    <property type="entry name" value="ADAM_MEPRO"/>
    <property type="match status" value="1"/>
</dbReference>
<evidence type="ECO:0000313" key="5">
    <source>
        <dbReference type="EMBL" id="PVD20485.1"/>
    </source>
</evidence>
<evidence type="ECO:0008006" key="7">
    <source>
        <dbReference type="Google" id="ProtNLM"/>
    </source>
</evidence>
<dbReference type="GO" id="GO:0004222">
    <property type="term" value="F:metalloendopeptidase activity"/>
    <property type="evidence" value="ECO:0007669"/>
    <property type="project" value="InterPro"/>
</dbReference>
<dbReference type="GO" id="GO:0005886">
    <property type="term" value="C:plasma membrane"/>
    <property type="evidence" value="ECO:0007669"/>
    <property type="project" value="TreeGrafter"/>
</dbReference>
<feature type="region of interest" description="Disordered" evidence="2">
    <location>
        <begin position="940"/>
        <end position="983"/>
    </location>
</feature>
<feature type="compositionally biased region" description="Polar residues" evidence="2">
    <location>
        <begin position="943"/>
        <end position="964"/>
    </location>
</feature>
<feature type="binding site" evidence="1">
    <location>
        <position position="389"/>
    </location>
    <ligand>
        <name>Zn(2+)</name>
        <dbReference type="ChEBI" id="CHEBI:29105"/>
        <note>catalytic</note>
    </ligand>
</feature>
<dbReference type="GO" id="GO:0007219">
    <property type="term" value="P:Notch signaling pathway"/>
    <property type="evidence" value="ECO:0007669"/>
    <property type="project" value="TreeGrafter"/>
</dbReference>
<keyword evidence="1" id="KW-0862">Zinc</keyword>
<feature type="domain" description="Disintegrin" evidence="3">
    <location>
        <begin position="453"/>
        <end position="557"/>
    </location>
</feature>